<protein>
    <recommendedName>
        <fullName evidence="1">UBC core domain-containing protein</fullName>
    </recommendedName>
</protein>
<dbReference type="OrthoDB" id="9978460at2759"/>
<dbReference type="PROSITE" id="PS50127">
    <property type="entry name" value="UBC_2"/>
    <property type="match status" value="1"/>
</dbReference>
<organism evidence="2 3">
    <name type="scientific">Bursaphelenchus okinawaensis</name>
    <dbReference type="NCBI Taxonomy" id="465554"/>
    <lineage>
        <taxon>Eukaryota</taxon>
        <taxon>Metazoa</taxon>
        <taxon>Ecdysozoa</taxon>
        <taxon>Nematoda</taxon>
        <taxon>Chromadorea</taxon>
        <taxon>Rhabditida</taxon>
        <taxon>Tylenchina</taxon>
        <taxon>Tylenchomorpha</taxon>
        <taxon>Aphelenchoidea</taxon>
        <taxon>Aphelenchoididae</taxon>
        <taxon>Bursaphelenchus</taxon>
    </lineage>
</organism>
<dbReference type="Pfam" id="PF00179">
    <property type="entry name" value="UQ_con"/>
    <property type="match status" value="1"/>
</dbReference>
<evidence type="ECO:0000313" key="2">
    <source>
        <dbReference type="EMBL" id="CAD5212233.1"/>
    </source>
</evidence>
<evidence type="ECO:0000259" key="1">
    <source>
        <dbReference type="PROSITE" id="PS50127"/>
    </source>
</evidence>
<dbReference type="EMBL" id="CAJFCW020000002">
    <property type="protein sequence ID" value="CAG9095346.1"/>
    <property type="molecule type" value="Genomic_DNA"/>
</dbReference>
<dbReference type="InterPro" id="IPR016135">
    <property type="entry name" value="UBQ-conjugating_enzyme/RWD"/>
</dbReference>
<sequence>MMVVKTDKKKETDVRLDAEMLEVCKQRYMAELNWAKKNTLPMFKLITVDEKNRNWSFLFTPDQPPYNNGGFRLSVLLPVNYPFKPPSVNFLTKIMHPCVDEAGNVSIPGFKSEEWKPTLRIRDVLLRTAQLILDLEANRPLRNDLAELLNSNPALFTQKADEYTKKFAEKR</sequence>
<name>A0A811K9R5_9BILA</name>
<keyword evidence="3" id="KW-1185">Reference proteome</keyword>
<dbReference type="Proteomes" id="UP000783686">
    <property type="component" value="Unassembled WGS sequence"/>
</dbReference>
<accession>A0A811K9R5</accession>
<reference evidence="2" key="1">
    <citation type="submission" date="2020-09" db="EMBL/GenBank/DDBJ databases">
        <authorList>
            <person name="Kikuchi T."/>
        </authorList>
    </citation>
    <scope>NUCLEOTIDE SEQUENCE</scope>
    <source>
        <strain evidence="2">SH1</strain>
    </source>
</reference>
<feature type="domain" description="UBC core" evidence="1">
    <location>
        <begin position="23"/>
        <end position="169"/>
    </location>
</feature>
<dbReference type="InterPro" id="IPR000608">
    <property type="entry name" value="UBC"/>
</dbReference>
<dbReference type="Proteomes" id="UP000614601">
    <property type="component" value="Unassembled WGS sequence"/>
</dbReference>
<proteinExistence type="predicted"/>
<dbReference type="Gene3D" id="3.10.110.10">
    <property type="entry name" value="Ubiquitin Conjugating Enzyme"/>
    <property type="match status" value="1"/>
</dbReference>
<dbReference type="SUPFAM" id="SSF54495">
    <property type="entry name" value="UBC-like"/>
    <property type="match status" value="1"/>
</dbReference>
<dbReference type="PANTHER" id="PTHR24068">
    <property type="entry name" value="UBIQUITIN-CONJUGATING ENZYME E2"/>
    <property type="match status" value="1"/>
</dbReference>
<dbReference type="EMBL" id="CAJFDH010000002">
    <property type="protein sequence ID" value="CAD5212233.1"/>
    <property type="molecule type" value="Genomic_DNA"/>
</dbReference>
<dbReference type="AlphaFoldDB" id="A0A811K9R5"/>
<gene>
    <name evidence="2" type="ORF">BOKJ2_LOCUS4100</name>
</gene>
<evidence type="ECO:0000313" key="3">
    <source>
        <dbReference type="Proteomes" id="UP000614601"/>
    </source>
</evidence>
<dbReference type="SMART" id="SM00212">
    <property type="entry name" value="UBCc"/>
    <property type="match status" value="1"/>
</dbReference>
<comment type="caution">
    <text evidence="2">The sequence shown here is derived from an EMBL/GenBank/DDBJ whole genome shotgun (WGS) entry which is preliminary data.</text>
</comment>